<feature type="region of interest" description="Disordered" evidence="7">
    <location>
        <begin position="727"/>
        <end position="760"/>
    </location>
</feature>
<dbReference type="Proteomes" id="UP000008909">
    <property type="component" value="Unassembled WGS sequence"/>
</dbReference>
<dbReference type="InterPro" id="IPR011613">
    <property type="entry name" value="GH15-like"/>
</dbReference>
<dbReference type="UniPathway" id="UPA00163"/>
<evidence type="ECO:0000256" key="1">
    <source>
        <dbReference type="ARBA" id="ARBA00005131"/>
    </source>
</evidence>
<evidence type="ECO:0000256" key="7">
    <source>
        <dbReference type="SAM" id="MobiDB-lite"/>
    </source>
</evidence>
<name>G7Y3H2_CLOSI</name>
<gene>
    <name evidence="10" type="ORF">CLF_100451</name>
</gene>
<dbReference type="GO" id="GO:0005977">
    <property type="term" value="P:glycogen metabolic process"/>
    <property type="evidence" value="ECO:0007669"/>
    <property type="project" value="UniProtKB-UniPathway"/>
</dbReference>
<dbReference type="InterPro" id="IPR008734">
    <property type="entry name" value="PHK_A/B_su"/>
</dbReference>
<keyword evidence="6" id="KW-0636">Prenylation</keyword>
<proteinExistence type="inferred from homology"/>
<keyword evidence="6" id="KW-0472">Membrane</keyword>
<comment type="pathway">
    <text evidence="1 6">Glycan biosynthesis; glycogen metabolism.</text>
</comment>
<evidence type="ECO:0000259" key="9">
    <source>
        <dbReference type="Pfam" id="PF19292"/>
    </source>
</evidence>
<dbReference type="InterPro" id="IPR045583">
    <property type="entry name" value="KPBA/B_C"/>
</dbReference>
<dbReference type="SUPFAM" id="SSF48208">
    <property type="entry name" value="Six-hairpin glycosidases"/>
    <property type="match status" value="1"/>
</dbReference>
<keyword evidence="11" id="KW-1185">Reference proteome</keyword>
<keyword evidence="4 6" id="KW-0112">Calmodulin-binding</keyword>
<evidence type="ECO:0000259" key="8">
    <source>
        <dbReference type="Pfam" id="PF00723"/>
    </source>
</evidence>
<organism evidence="10 11">
    <name type="scientific">Clonorchis sinensis</name>
    <name type="common">Chinese liver fluke</name>
    <dbReference type="NCBI Taxonomy" id="79923"/>
    <lineage>
        <taxon>Eukaryota</taxon>
        <taxon>Metazoa</taxon>
        <taxon>Spiralia</taxon>
        <taxon>Lophotrochozoa</taxon>
        <taxon>Platyhelminthes</taxon>
        <taxon>Trematoda</taxon>
        <taxon>Digenea</taxon>
        <taxon>Opisthorchiida</taxon>
        <taxon>Opisthorchiata</taxon>
        <taxon>Opisthorchiidae</taxon>
        <taxon>Clonorchis</taxon>
    </lineage>
</organism>
<feature type="compositionally biased region" description="Low complexity" evidence="7">
    <location>
        <begin position="735"/>
        <end position="749"/>
    </location>
</feature>
<evidence type="ECO:0000256" key="6">
    <source>
        <dbReference type="RuleBase" id="RU364123"/>
    </source>
</evidence>
<evidence type="ECO:0000313" key="10">
    <source>
        <dbReference type="EMBL" id="GAA47509.1"/>
    </source>
</evidence>
<evidence type="ECO:0000313" key="11">
    <source>
        <dbReference type="Proteomes" id="UP000008909"/>
    </source>
</evidence>
<accession>G7Y3H2</accession>
<evidence type="ECO:0000256" key="5">
    <source>
        <dbReference type="ARBA" id="ARBA00023277"/>
    </source>
</evidence>
<comment type="similarity">
    <text evidence="2 6">Belongs to the phosphorylase b kinase regulatory chain family.</text>
</comment>
<feature type="domain" description="GH15-like" evidence="8">
    <location>
        <begin position="144"/>
        <end position="954"/>
    </location>
</feature>
<protein>
    <recommendedName>
        <fullName evidence="6">Phosphorylase b kinase regulatory subunit</fullName>
    </recommendedName>
</protein>
<keyword evidence="5 6" id="KW-0119">Carbohydrate metabolism</keyword>
<dbReference type="Pfam" id="PF00723">
    <property type="entry name" value="Glyco_hydro_15"/>
    <property type="match status" value="1"/>
</dbReference>
<comment type="function">
    <text evidence="6">Phosphorylase b kinase catalyzes the phosphorylation of serine in certain substrates, including troponin I.</text>
</comment>
<dbReference type="PANTHER" id="PTHR10749">
    <property type="entry name" value="PHOSPHORYLASE B KINASE REGULATORY SUBUNIT"/>
    <property type="match status" value="1"/>
</dbReference>
<feature type="domain" description="Phosphorylase b kinase regulatory subunit alpha/beta C-terminal" evidence="9">
    <location>
        <begin position="1061"/>
        <end position="1186"/>
    </location>
</feature>
<reference evidence="10" key="1">
    <citation type="journal article" date="2011" name="Genome Biol.">
        <title>The draft genome of the carcinogenic human liver fluke Clonorchis sinensis.</title>
        <authorList>
            <person name="Wang X."/>
            <person name="Chen W."/>
            <person name="Huang Y."/>
            <person name="Sun J."/>
            <person name="Men J."/>
            <person name="Liu H."/>
            <person name="Luo F."/>
            <person name="Guo L."/>
            <person name="Lv X."/>
            <person name="Deng C."/>
            <person name="Zhou C."/>
            <person name="Fan Y."/>
            <person name="Li X."/>
            <person name="Huang L."/>
            <person name="Hu Y."/>
            <person name="Liang C."/>
            <person name="Hu X."/>
            <person name="Xu J."/>
            <person name="Yu X."/>
        </authorList>
    </citation>
    <scope>NUCLEOTIDE SEQUENCE [LARGE SCALE GENOMIC DNA]</scope>
    <source>
        <strain evidence="10">Henan</strain>
    </source>
</reference>
<dbReference type="Pfam" id="PF19292">
    <property type="entry name" value="KPBB_C"/>
    <property type="match status" value="1"/>
</dbReference>
<dbReference type="GO" id="GO:0005964">
    <property type="term" value="C:phosphorylase kinase complex"/>
    <property type="evidence" value="ECO:0007669"/>
    <property type="project" value="TreeGrafter"/>
</dbReference>
<dbReference type="EMBL" id="DF142841">
    <property type="protein sequence ID" value="GAA47509.1"/>
    <property type="molecule type" value="Genomic_DNA"/>
</dbReference>
<dbReference type="GO" id="GO:0016301">
    <property type="term" value="F:kinase activity"/>
    <property type="evidence" value="ECO:0007669"/>
    <property type="project" value="UniProtKB-KW"/>
</dbReference>
<dbReference type="PANTHER" id="PTHR10749:SF7">
    <property type="entry name" value="PHOSPHORYLASE B KINASE REGULATORY SUBUNIT ALPHA-RELATED"/>
    <property type="match status" value="1"/>
</dbReference>
<comment type="subcellular location">
    <subcellularLocation>
        <location evidence="6">Cell membrane</location>
        <topology evidence="6">Lipid-anchor</topology>
        <orientation evidence="6">Cytoplasmic side</orientation>
    </subcellularLocation>
</comment>
<feature type="compositionally biased region" description="Polar residues" evidence="7">
    <location>
        <begin position="751"/>
        <end position="760"/>
    </location>
</feature>
<dbReference type="GO" id="GO:0005886">
    <property type="term" value="C:plasma membrane"/>
    <property type="evidence" value="ECO:0007669"/>
    <property type="project" value="UniProtKB-SubCell"/>
</dbReference>
<keyword evidence="10" id="KW-0418">Kinase</keyword>
<sequence>MSSTESPIQFETAEIVRLSEGEKPREERDHDMSIQILPDSCFGNLPNAVLFHFVYCDVSDRLGQFFKHRRKEMLKFVLDEINSSSKCDQKKCSGYSVLLNIREWLFLPLWEQTEHAFASKAWLYVPHSRFPVIETAAAGTNVPMAALEAMTDLDLFGADGSPLSTIHVFPDETQQCNTVLESVLPRESNSKETDAGLLCIITYPGFAITDEQLSKQTRDTIVQKLLGRYGCRRFIRDGFRTAREDPNRQYYEPWELRMFEGIECEWPMLLAWLLLDAAFREDYDDADRYLQMLQDVVVRESTVACEGFNAWEKPMCRRTSEATSLSNTMTNVLMPETYAVPVDRIDAELANPHSQDRDVKGALPHIWGQSLYILAHIIYEGLLLPGEIDPLGRRLLTQPKPDLSVQVVLVAEDDSMKCTLLDHQIDAQTFAEIYNEAGIHIYPAKVLSQLYKQLGVCDKLVLGGRSNKEVGVLSTSQFYRLTDQTVAFIPQIFDHHAFYLNLDINFILDCFRTCVAFLKRAWTSPGRPLLIFPIYHRFFRSTHSKQIPPTLLATIKKMATGYLNGTKVILGSLKTFEETSSLKQLNFLGSTDSIFHPSDLSSSSPQRRRFTATSRLEGFDRVLLEEGTGNLSPNSGSSAGMNYDQDSFQRFSMRRKSMALAHAVNMDLINRERDEFISEDVTQDLSWADTEVESLVESAGSHFLRQKTETEDLTCSASRLALKRMLNPEPNTREQQSLQQSSQTSAHLSPTHASSRSLLINSPGEIVTPRTLSAEHSRRTSEVSGSSPDWLVSLTPEQLAERLTHTYNLAEQVEILGRLRQLRGLDWDTGIDPTQAATVRMLLKEAYERASQLTSWFLLRYTAGLLGKRASTLAKSLTDILVRQKQVTIGLPPEPREIIIDAPLPPDQLAELIQKACGEDALMNVLTQELLTYLSMVARTKPQLLNNISRLRIGLIIQMMAAELARTMCVSAEDSLYGLFCMSPFDTKRLLLNLLSGEEIRMVKTVRNVRRKSTMKTSGNTPVDQMKAAQALAARRMSVNPRTLLAAVPSLTRVSTIEETREIRGTEMRNLWSRRRKIDGALNRVPPGFYERVYVVLSRVESLIVGGHVLCNSLTREMTMGERKFALAVERVSTMVSTPEFRQLLIEATHVLGTLMMHDIKKRVQLDCAIKIDEIVDVANVLFLLDQVKYDANATLCCAKVLKEQNITDVSKALAARQPGPLACHGLHNVCQHFYNTPPAGRFGTMSYMQRDEEEKSEHVKKRETSAVVYFRLGTVLCGPRKLERSMPIHYLRRSTIAQQYRSELAQQLSTCTGSASVDEAWQNVKEAMLAAFSAVCPTSPIRPQNHWISARSLSMIDARKSIPAGNAPLTMAYLRANLSTPASNVQLPTSPPRITSERNCGSYNHCTTSIRVLQLTMMTIDFFFVQHGDELNDAASIGYFPKESMYAQYRGHRRVVYFKVIDSLISKFSTGS</sequence>
<evidence type="ECO:0000256" key="4">
    <source>
        <dbReference type="ARBA" id="ARBA00022860"/>
    </source>
</evidence>
<keyword evidence="10" id="KW-0808">Transferase</keyword>
<keyword evidence="6" id="KW-1003">Cell membrane</keyword>
<keyword evidence="6" id="KW-0449">Lipoprotein</keyword>
<evidence type="ECO:0000256" key="3">
    <source>
        <dbReference type="ARBA" id="ARBA00022600"/>
    </source>
</evidence>
<keyword evidence="3 6" id="KW-0321">Glycogen metabolism</keyword>
<dbReference type="InterPro" id="IPR008928">
    <property type="entry name" value="6-hairpin_glycosidase_sf"/>
</dbReference>
<dbReference type="GO" id="GO:0005516">
    <property type="term" value="F:calmodulin binding"/>
    <property type="evidence" value="ECO:0007669"/>
    <property type="project" value="UniProtKB-KW"/>
</dbReference>
<reference key="2">
    <citation type="submission" date="2011-10" db="EMBL/GenBank/DDBJ databases">
        <title>The genome and transcriptome sequence of Clonorchis sinensis provide insights into the carcinogenic liver fluke.</title>
        <authorList>
            <person name="Wang X."/>
            <person name="Huang Y."/>
            <person name="Chen W."/>
            <person name="Liu H."/>
            <person name="Guo L."/>
            <person name="Chen Y."/>
            <person name="Luo F."/>
            <person name="Zhou W."/>
            <person name="Sun J."/>
            <person name="Mao Q."/>
            <person name="Liang P."/>
            <person name="Zhou C."/>
            <person name="Tian Y."/>
            <person name="Men J."/>
            <person name="Lv X."/>
            <person name="Huang L."/>
            <person name="Zhou J."/>
            <person name="Hu Y."/>
            <person name="Li R."/>
            <person name="Zhang F."/>
            <person name="Lei H."/>
            <person name="Li X."/>
            <person name="Hu X."/>
            <person name="Liang C."/>
            <person name="Xu J."/>
            <person name="Wu Z."/>
            <person name="Yu X."/>
        </authorList>
    </citation>
    <scope>NUCLEOTIDE SEQUENCE</scope>
    <source>
        <strain>Henan</strain>
    </source>
</reference>
<evidence type="ECO:0000256" key="2">
    <source>
        <dbReference type="ARBA" id="ARBA00007128"/>
    </source>
</evidence>